<keyword evidence="5" id="KW-0560">Oxidoreductase</keyword>
<dbReference type="PROSITE" id="PS51379">
    <property type="entry name" value="4FE4S_FER_2"/>
    <property type="match status" value="1"/>
</dbReference>
<dbReference type="InterPro" id="IPR017900">
    <property type="entry name" value="4Fe4S_Fe_S_CS"/>
</dbReference>
<gene>
    <name evidence="10" type="ORF">G7034_02035</name>
</gene>
<keyword evidence="4" id="KW-0274">FAD</keyword>
<dbReference type="InterPro" id="IPR004113">
    <property type="entry name" value="FAD-bd_oxidored_4_C"/>
</dbReference>
<dbReference type="GO" id="GO:0004458">
    <property type="term" value="F:D-lactate dehydrogenase (cytochrome) activity"/>
    <property type="evidence" value="ECO:0007669"/>
    <property type="project" value="TreeGrafter"/>
</dbReference>
<evidence type="ECO:0000256" key="2">
    <source>
        <dbReference type="ARBA" id="ARBA00022630"/>
    </source>
</evidence>
<dbReference type="SUPFAM" id="SSF56176">
    <property type="entry name" value="FAD-binding/transporter-associated domain-like"/>
    <property type="match status" value="1"/>
</dbReference>
<keyword evidence="11" id="KW-1185">Reference proteome</keyword>
<dbReference type="GO" id="GO:0046872">
    <property type="term" value="F:metal ion binding"/>
    <property type="evidence" value="ECO:0007669"/>
    <property type="project" value="UniProtKB-KW"/>
</dbReference>
<dbReference type="InterPro" id="IPR016169">
    <property type="entry name" value="FAD-bd_PCMH_sub2"/>
</dbReference>
<keyword evidence="7" id="KW-0411">Iron-sulfur</keyword>
<evidence type="ECO:0000256" key="5">
    <source>
        <dbReference type="ARBA" id="ARBA00023002"/>
    </source>
</evidence>
<organism evidence="10 11">
    <name type="scientific">Psychroflexus maritimus</name>
    <dbReference type="NCBI Taxonomy" id="2714865"/>
    <lineage>
        <taxon>Bacteria</taxon>
        <taxon>Pseudomonadati</taxon>
        <taxon>Bacteroidota</taxon>
        <taxon>Flavobacteriia</taxon>
        <taxon>Flavobacteriales</taxon>
        <taxon>Flavobacteriaceae</taxon>
        <taxon>Psychroflexus</taxon>
    </lineage>
</organism>
<dbReference type="InterPro" id="IPR016166">
    <property type="entry name" value="FAD-bd_PCMH"/>
</dbReference>
<dbReference type="GO" id="GO:0071949">
    <property type="term" value="F:FAD binding"/>
    <property type="evidence" value="ECO:0007669"/>
    <property type="project" value="InterPro"/>
</dbReference>
<dbReference type="Pfam" id="PF13183">
    <property type="entry name" value="Fer4_8"/>
    <property type="match status" value="1"/>
</dbReference>
<dbReference type="Gene3D" id="3.30.70.2740">
    <property type="match status" value="1"/>
</dbReference>
<dbReference type="EMBL" id="JAANAS010000013">
    <property type="protein sequence ID" value="NGZ89029.1"/>
    <property type="molecule type" value="Genomic_DNA"/>
</dbReference>
<dbReference type="Pfam" id="PF01565">
    <property type="entry name" value="FAD_binding_4"/>
    <property type="match status" value="1"/>
</dbReference>
<dbReference type="PROSITE" id="PS51387">
    <property type="entry name" value="FAD_PCMH"/>
    <property type="match status" value="1"/>
</dbReference>
<comment type="caution">
    <text evidence="10">The sequence shown here is derived from an EMBL/GenBank/DDBJ whole genome shotgun (WGS) entry which is preliminary data.</text>
</comment>
<protein>
    <submittedName>
        <fullName evidence="10">FAD-binding protein</fullName>
    </submittedName>
</protein>
<dbReference type="InterPro" id="IPR009051">
    <property type="entry name" value="Helical_ferredxn"/>
</dbReference>
<dbReference type="Gene3D" id="3.30.465.10">
    <property type="match status" value="2"/>
</dbReference>
<dbReference type="RefSeq" id="WP_166399297.1">
    <property type="nucleotide sequence ID" value="NZ_JAANAS010000013.1"/>
</dbReference>
<name>A0A967E1Q6_9FLAO</name>
<dbReference type="InterPro" id="IPR016164">
    <property type="entry name" value="FAD-linked_Oxase-like_C"/>
</dbReference>
<sequence>MQKALNKLKNCLEGELYDSPLYQSMYATDASIYRSLPMAVAYPKSTKDLQQLIHFAQQEKTSLIPRSGGTSLAGQCVGEGIVVDVSKHLNQILSFSAEKKQITVQPGIIRDQLNNFLKPYGLFFGPNTSTSNRCTIGGMFGNNSSGTTSIKYGVTRDHVVSCKLLTYSGKEVYIKPLSKNEFEEAIKKPTPLGKVLQDLHKFLHNERLQHLVDNHFPSPNIHRRNTGYALDELLNSEIYKSNSNLPFNLCKLLAGSEGTLGLVTEITLQLQALPPQKNILLACHFDSIKASLEAVNIAMKHSLFTCELMDKAILDCTKNQLKYKDYRFFIQGDPEAILMLELRSDEDEDLNQQTSALIQHLKNETKVYAISKLIDEQISMAMELRSAGLGLLGNMNGDEKPVACIEDTAVALEDLPNYIEEFSELMNKHQQKTVYYAHAGAGELHLRPILNLKTEVGKKQLKAISKEVAFLVKKYKGSLSGEHGDGRVRASYLPLMLGEELYSQLKQLKLIFDPHQIFNPHKIIDALPIDEDLRFLENTPQSSSVMQFQKEGGLYQATEKCNGSGECRQVFTGNETMCPSYHVTKNEVDSTRARANALREFLNSKENERGLEINDLEETFDLCVSCKACKRECPSSVDVSAFKAEYLQQKMDKNGISLSDWVFGHIHLVNALGTKISSLYNFSVQNNYLSKITKSLIGVHHQRSLPKLPAKSLLQQVKAFQLKFNQLENPIKEVYFFIDEFTNYFDSAIGKECFDLLYQLNYKVNFVTHEISGRALISKGFLRKAKTIANKNIAIFSSLISDEKPLIGLEPSAILSFRDEYIGLSENIQQAEEVSTNVFLIEEFLLKEAKRGAIDFSKFKATKKQIKIHVHCHQKAMGTAKTTFDLLNYIPAWQVTLIPTACCGMAGSFGYEKKHYEVSQAMANQSLIPSIKKANQNVIIVANGTSCRHQIKDASNKVALHPVQLLYQAL</sequence>
<evidence type="ECO:0000256" key="7">
    <source>
        <dbReference type="ARBA" id="ARBA00023014"/>
    </source>
</evidence>
<dbReference type="InterPro" id="IPR036318">
    <property type="entry name" value="FAD-bd_PCMH-like_sf"/>
</dbReference>
<evidence type="ECO:0000256" key="1">
    <source>
        <dbReference type="ARBA" id="ARBA00001974"/>
    </source>
</evidence>
<dbReference type="Gene3D" id="1.10.1060.10">
    <property type="entry name" value="Alpha-helical ferredoxin"/>
    <property type="match status" value="1"/>
</dbReference>
<keyword evidence="2" id="KW-0285">Flavoprotein</keyword>
<dbReference type="GO" id="GO:0051536">
    <property type="term" value="F:iron-sulfur cluster binding"/>
    <property type="evidence" value="ECO:0007669"/>
    <property type="project" value="UniProtKB-KW"/>
</dbReference>
<dbReference type="Proteomes" id="UP000643701">
    <property type="component" value="Unassembled WGS sequence"/>
</dbReference>
<evidence type="ECO:0000259" key="9">
    <source>
        <dbReference type="PROSITE" id="PS51387"/>
    </source>
</evidence>
<dbReference type="PROSITE" id="PS00198">
    <property type="entry name" value="4FE4S_FER_1"/>
    <property type="match status" value="1"/>
</dbReference>
<dbReference type="InterPro" id="IPR006094">
    <property type="entry name" value="Oxid_FAD_bind_N"/>
</dbReference>
<evidence type="ECO:0000256" key="6">
    <source>
        <dbReference type="ARBA" id="ARBA00023004"/>
    </source>
</evidence>
<dbReference type="PANTHER" id="PTHR11748:SF119">
    <property type="entry name" value="D-2-HYDROXYGLUTARATE DEHYDROGENASE"/>
    <property type="match status" value="1"/>
</dbReference>
<proteinExistence type="predicted"/>
<keyword evidence="6" id="KW-0408">Iron</keyword>
<dbReference type="Pfam" id="PF02913">
    <property type="entry name" value="FAD-oxidase_C"/>
    <property type="match status" value="1"/>
</dbReference>
<keyword evidence="3" id="KW-0479">Metal-binding</keyword>
<reference evidence="10" key="1">
    <citation type="submission" date="2020-03" db="EMBL/GenBank/DDBJ databases">
        <title>Psychroflexus Maritimus sp. nov., isolate from marine sediment.</title>
        <authorList>
            <person name="Zhong Y.-L."/>
        </authorList>
    </citation>
    <scope>NUCLEOTIDE SEQUENCE</scope>
    <source>
        <strain evidence="10">C1</strain>
    </source>
</reference>
<feature type="domain" description="FAD-binding PCMH-type" evidence="9">
    <location>
        <begin position="33"/>
        <end position="273"/>
    </location>
</feature>
<dbReference type="PANTHER" id="PTHR11748">
    <property type="entry name" value="D-LACTATE DEHYDROGENASE"/>
    <property type="match status" value="1"/>
</dbReference>
<feature type="domain" description="4Fe-4S ferredoxin-type" evidence="8">
    <location>
        <begin position="614"/>
        <end position="645"/>
    </location>
</feature>
<evidence type="ECO:0000313" key="10">
    <source>
        <dbReference type="EMBL" id="NGZ89029.1"/>
    </source>
</evidence>
<evidence type="ECO:0000313" key="11">
    <source>
        <dbReference type="Proteomes" id="UP000643701"/>
    </source>
</evidence>
<comment type="cofactor">
    <cofactor evidence="1">
        <name>FAD</name>
        <dbReference type="ChEBI" id="CHEBI:57692"/>
    </cofactor>
</comment>
<dbReference type="AlphaFoldDB" id="A0A967E1Q6"/>
<evidence type="ECO:0000259" key="8">
    <source>
        <dbReference type="PROSITE" id="PS51379"/>
    </source>
</evidence>
<evidence type="ECO:0000256" key="4">
    <source>
        <dbReference type="ARBA" id="ARBA00022827"/>
    </source>
</evidence>
<dbReference type="GO" id="GO:0008720">
    <property type="term" value="F:D-lactate dehydrogenase (NAD+) activity"/>
    <property type="evidence" value="ECO:0007669"/>
    <property type="project" value="TreeGrafter"/>
</dbReference>
<dbReference type="InterPro" id="IPR017896">
    <property type="entry name" value="4Fe4S_Fe-S-bd"/>
</dbReference>
<evidence type="ECO:0000256" key="3">
    <source>
        <dbReference type="ARBA" id="ARBA00022723"/>
    </source>
</evidence>
<accession>A0A967E1Q6</accession>
<dbReference type="SUPFAM" id="SSF46548">
    <property type="entry name" value="alpha-helical ferredoxin"/>
    <property type="match status" value="1"/>
</dbReference>
<dbReference type="GO" id="GO:1903457">
    <property type="term" value="P:lactate catabolic process"/>
    <property type="evidence" value="ECO:0007669"/>
    <property type="project" value="TreeGrafter"/>
</dbReference>
<dbReference type="SUPFAM" id="SSF55103">
    <property type="entry name" value="FAD-linked oxidases, C-terminal domain"/>
    <property type="match status" value="1"/>
</dbReference>